<evidence type="ECO:0000313" key="3">
    <source>
        <dbReference type="Proteomes" id="UP001190700"/>
    </source>
</evidence>
<keyword evidence="3" id="KW-1185">Reference proteome</keyword>
<accession>A0AAE0KX82</accession>
<feature type="compositionally biased region" description="Polar residues" evidence="1">
    <location>
        <begin position="11"/>
        <end position="21"/>
    </location>
</feature>
<sequence>MTRTAPLLAKRSNSNQSMRAPMTIRSQKLSIVEIVRRQKAEAAEQAAEDELDEEDAPQREIVAEVGDELELTWKAYDTRDDKLVDKSISMYPQGICKFQIGTDAGYQSKAGLRLAFSLACMGAKVGERVNVYARPAGVSLFRGYGIYDAEGAKDRSVAHKQTKLDREIPKR</sequence>
<evidence type="ECO:0000313" key="2">
    <source>
        <dbReference type="EMBL" id="KAK3264032.1"/>
    </source>
</evidence>
<name>A0AAE0KX82_9CHLO</name>
<evidence type="ECO:0000256" key="1">
    <source>
        <dbReference type="SAM" id="MobiDB-lite"/>
    </source>
</evidence>
<protein>
    <submittedName>
        <fullName evidence="2">Uncharacterized protein</fullName>
    </submittedName>
</protein>
<proteinExistence type="predicted"/>
<reference evidence="2 3" key="1">
    <citation type="journal article" date="2015" name="Genome Biol. Evol.">
        <title>Comparative Genomics of a Bacterivorous Green Alga Reveals Evolutionary Causalities and Consequences of Phago-Mixotrophic Mode of Nutrition.</title>
        <authorList>
            <person name="Burns J.A."/>
            <person name="Paasch A."/>
            <person name="Narechania A."/>
            <person name="Kim E."/>
        </authorList>
    </citation>
    <scope>NUCLEOTIDE SEQUENCE [LARGE SCALE GENOMIC DNA]</scope>
    <source>
        <strain evidence="2 3">PLY_AMNH</strain>
    </source>
</reference>
<feature type="region of interest" description="Disordered" evidence="1">
    <location>
        <begin position="1"/>
        <end position="21"/>
    </location>
</feature>
<comment type="caution">
    <text evidence="2">The sequence shown here is derived from an EMBL/GenBank/DDBJ whole genome shotgun (WGS) entry which is preliminary data.</text>
</comment>
<organism evidence="2 3">
    <name type="scientific">Cymbomonas tetramitiformis</name>
    <dbReference type="NCBI Taxonomy" id="36881"/>
    <lineage>
        <taxon>Eukaryota</taxon>
        <taxon>Viridiplantae</taxon>
        <taxon>Chlorophyta</taxon>
        <taxon>Pyramimonadophyceae</taxon>
        <taxon>Pyramimonadales</taxon>
        <taxon>Pyramimonadaceae</taxon>
        <taxon>Cymbomonas</taxon>
    </lineage>
</organism>
<dbReference type="AlphaFoldDB" id="A0AAE0KX82"/>
<dbReference type="Proteomes" id="UP001190700">
    <property type="component" value="Unassembled WGS sequence"/>
</dbReference>
<gene>
    <name evidence="2" type="ORF">CYMTET_27201</name>
</gene>
<dbReference type="EMBL" id="LGRX02014842">
    <property type="protein sequence ID" value="KAK3264032.1"/>
    <property type="molecule type" value="Genomic_DNA"/>
</dbReference>